<feature type="domain" description="HicB-like antitoxin of toxin-antitoxin system" evidence="1">
    <location>
        <begin position="5"/>
        <end position="62"/>
    </location>
</feature>
<name>A0A937XCC5_UNCEI</name>
<comment type="caution">
    <text evidence="2">The sequence shown here is derived from an EMBL/GenBank/DDBJ whole genome shotgun (WGS) entry which is preliminary data.</text>
</comment>
<evidence type="ECO:0000313" key="3">
    <source>
        <dbReference type="Proteomes" id="UP000748308"/>
    </source>
</evidence>
<dbReference type="EMBL" id="VGIY01000231">
    <property type="protein sequence ID" value="MBM3317979.1"/>
    <property type="molecule type" value="Genomic_DNA"/>
</dbReference>
<reference evidence="2" key="1">
    <citation type="submission" date="2019-03" db="EMBL/GenBank/DDBJ databases">
        <title>Lake Tanganyika Metagenome-Assembled Genomes (MAGs).</title>
        <authorList>
            <person name="Tran P."/>
        </authorList>
    </citation>
    <scope>NUCLEOTIDE SEQUENCE</scope>
    <source>
        <strain evidence="2">M_DeepCast_400m_m2_100</strain>
    </source>
</reference>
<dbReference type="InterPro" id="IPR051404">
    <property type="entry name" value="TA_system_antitoxin"/>
</dbReference>
<dbReference type="SUPFAM" id="SSF143100">
    <property type="entry name" value="TTHA1013/TTHA0281-like"/>
    <property type="match status" value="1"/>
</dbReference>
<accession>A0A937XCC5</accession>
<dbReference type="InterPro" id="IPR031807">
    <property type="entry name" value="HicB-like"/>
</dbReference>
<protein>
    <submittedName>
        <fullName evidence="2">Type II toxin-antitoxin system HicB family antitoxin</fullName>
    </submittedName>
</protein>
<dbReference type="Pfam" id="PF15919">
    <property type="entry name" value="HicB_lk_antitox"/>
    <property type="match status" value="1"/>
</dbReference>
<proteinExistence type="predicted"/>
<dbReference type="InterPro" id="IPR035069">
    <property type="entry name" value="TTHA1013/TTHA0281-like"/>
</dbReference>
<dbReference type="PANTHER" id="PTHR34504">
    <property type="entry name" value="ANTITOXIN HICB"/>
    <property type="match status" value="1"/>
</dbReference>
<organism evidence="2 3">
    <name type="scientific">Eiseniibacteriota bacterium</name>
    <dbReference type="NCBI Taxonomy" id="2212470"/>
    <lineage>
        <taxon>Bacteria</taxon>
        <taxon>Candidatus Eiseniibacteriota</taxon>
    </lineage>
</organism>
<evidence type="ECO:0000259" key="1">
    <source>
        <dbReference type="Pfam" id="PF15919"/>
    </source>
</evidence>
<gene>
    <name evidence="2" type="ORF">FJY75_09000</name>
</gene>
<dbReference type="Gene3D" id="3.30.160.250">
    <property type="match status" value="1"/>
</dbReference>
<dbReference type="Proteomes" id="UP000748308">
    <property type="component" value="Unassembled WGS sequence"/>
</dbReference>
<sequence>MRQVVLYPGEDGYWVAECPSLPGCISQGKTKEEAIANIKEAVGGYVAALEEDNLLVPPERFETIVVAV</sequence>
<evidence type="ECO:0000313" key="2">
    <source>
        <dbReference type="EMBL" id="MBM3317979.1"/>
    </source>
</evidence>
<dbReference type="PANTHER" id="PTHR34504:SF2">
    <property type="entry name" value="UPF0150 PROTEIN SSL0259"/>
    <property type="match status" value="1"/>
</dbReference>
<dbReference type="AlphaFoldDB" id="A0A937XCC5"/>